<dbReference type="GeneID" id="73351330"/>
<sequence length="75" mass="8669">MSGVSDMAFPEAFRLVNSLKRSKKHCETKIYGRSRAIKQWMGTWARLLCTSYDDQCFIHIQDEKGKSCVDYTSTL</sequence>
<dbReference type="RefSeq" id="XP_049137544.1">
    <property type="nucleotide sequence ID" value="XM_049296320.1"/>
</dbReference>
<proteinExistence type="predicted"/>
<reference evidence="1" key="1">
    <citation type="journal article" date="2021" name="Mol. Plant Microbe Interact.">
        <title>Complete Genome Sequence of the Plant-Pathogenic Fungus Colletotrichum lupini.</title>
        <authorList>
            <person name="Baroncelli R."/>
            <person name="Pensec F."/>
            <person name="Da Lio D."/>
            <person name="Boufleur T."/>
            <person name="Vicente I."/>
            <person name="Sarrocco S."/>
            <person name="Picot A."/>
            <person name="Baraldi E."/>
            <person name="Sukno S."/>
            <person name="Thon M."/>
            <person name="Le Floch G."/>
        </authorList>
    </citation>
    <scope>NUCLEOTIDE SEQUENCE</scope>
    <source>
        <strain evidence="1">IMI 504893</strain>
    </source>
</reference>
<evidence type="ECO:0000313" key="2">
    <source>
        <dbReference type="Proteomes" id="UP000830671"/>
    </source>
</evidence>
<dbReference type="AlphaFoldDB" id="A0A9Q8SEH0"/>
<gene>
    <name evidence="1" type="ORF">CLUP02_17410</name>
</gene>
<dbReference type="EMBL" id="CP019472">
    <property type="protein sequence ID" value="UQC75901.1"/>
    <property type="molecule type" value="Genomic_DNA"/>
</dbReference>
<dbReference type="KEGG" id="clup:CLUP02_17410"/>
<evidence type="ECO:0000313" key="1">
    <source>
        <dbReference type="EMBL" id="UQC75901.1"/>
    </source>
</evidence>
<dbReference type="Proteomes" id="UP000830671">
    <property type="component" value="Chromosome 10"/>
</dbReference>
<organism evidence="1 2">
    <name type="scientific">Colletotrichum lupini</name>
    <dbReference type="NCBI Taxonomy" id="145971"/>
    <lineage>
        <taxon>Eukaryota</taxon>
        <taxon>Fungi</taxon>
        <taxon>Dikarya</taxon>
        <taxon>Ascomycota</taxon>
        <taxon>Pezizomycotina</taxon>
        <taxon>Sordariomycetes</taxon>
        <taxon>Hypocreomycetidae</taxon>
        <taxon>Glomerellales</taxon>
        <taxon>Glomerellaceae</taxon>
        <taxon>Colletotrichum</taxon>
        <taxon>Colletotrichum acutatum species complex</taxon>
    </lineage>
</organism>
<protein>
    <submittedName>
        <fullName evidence="1">Uncharacterized protein</fullName>
    </submittedName>
</protein>
<name>A0A9Q8SEH0_9PEZI</name>
<accession>A0A9Q8SEH0</accession>
<keyword evidence="2" id="KW-1185">Reference proteome</keyword>